<dbReference type="Proteomes" id="UP000177171">
    <property type="component" value="Unassembled WGS sequence"/>
</dbReference>
<reference evidence="1 2" key="1">
    <citation type="journal article" date="2016" name="Nat. Commun.">
        <title>Thousands of microbial genomes shed light on interconnected biogeochemical processes in an aquifer system.</title>
        <authorList>
            <person name="Anantharaman K."/>
            <person name="Brown C.T."/>
            <person name="Hug L.A."/>
            <person name="Sharon I."/>
            <person name="Castelle C.J."/>
            <person name="Probst A.J."/>
            <person name="Thomas B.C."/>
            <person name="Singh A."/>
            <person name="Wilkins M.J."/>
            <person name="Karaoz U."/>
            <person name="Brodie E.L."/>
            <person name="Williams K.H."/>
            <person name="Hubbard S.S."/>
            <person name="Banfield J.F."/>
        </authorList>
    </citation>
    <scope>NUCLEOTIDE SEQUENCE [LARGE SCALE GENOMIC DNA]</scope>
</reference>
<dbReference type="EMBL" id="MHQY01000013">
    <property type="protein sequence ID" value="OHA14187.1"/>
    <property type="molecule type" value="Genomic_DNA"/>
</dbReference>
<gene>
    <name evidence="1" type="ORF">A3G49_03020</name>
</gene>
<evidence type="ECO:0000313" key="2">
    <source>
        <dbReference type="Proteomes" id="UP000177171"/>
    </source>
</evidence>
<dbReference type="AlphaFoldDB" id="A0A1G2LRG9"/>
<name>A0A1G2LRG9_9BACT</name>
<organism evidence="1 2">
    <name type="scientific">Candidatus Sungbacteria bacterium RIFCSPLOWO2_12_FULL_41_11</name>
    <dbReference type="NCBI Taxonomy" id="1802286"/>
    <lineage>
        <taxon>Bacteria</taxon>
        <taxon>Candidatus Sungiibacteriota</taxon>
    </lineage>
</organism>
<sequence length="72" mass="8049">MGNLIGLKELRENADIYISEVQKGKSFIVMRRSRPVFKLSPPDDDVGLWETVIDFTKIKKGGVGLRGLLSCL</sequence>
<comment type="caution">
    <text evidence="1">The sequence shown here is derived from an EMBL/GenBank/DDBJ whole genome shotgun (WGS) entry which is preliminary data.</text>
</comment>
<protein>
    <recommendedName>
        <fullName evidence="3">Antitoxin</fullName>
    </recommendedName>
</protein>
<evidence type="ECO:0000313" key="1">
    <source>
        <dbReference type="EMBL" id="OHA14187.1"/>
    </source>
</evidence>
<accession>A0A1G2LRG9</accession>
<evidence type="ECO:0008006" key="3">
    <source>
        <dbReference type="Google" id="ProtNLM"/>
    </source>
</evidence>
<proteinExistence type="predicted"/>